<dbReference type="UniPathway" id="UPA00378"/>
<dbReference type="GO" id="GO:0180047">
    <property type="term" value="P:dolichol phosphate mannose biosynthetic process"/>
    <property type="evidence" value="ECO:0007669"/>
    <property type="project" value="InterPro"/>
</dbReference>
<protein>
    <recommendedName>
        <fullName evidence="7">Dolichol phosphate-mannose biosynthesis regulatory protein</fullName>
    </recommendedName>
</protein>
<dbReference type="PANTHER" id="PTHR15039:SF11">
    <property type="entry name" value="DOLICHOL PHOSPHATE-MANNOSE BIOSYNTHESIS REGULATORY PROTEIN"/>
    <property type="match status" value="1"/>
</dbReference>
<reference evidence="8 9" key="1">
    <citation type="journal article" date="2018" name="PLoS Genet.">
        <title>Population sequencing reveals clonal diversity and ancestral inbreeding in the grapevine cultivar Chardonnay.</title>
        <authorList>
            <person name="Roach M.J."/>
            <person name="Johnson D.L."/>
            <person name="Bohlmann J."/>
            <person name="van Vuuren H.J."/>
            <person name="Jones S.J."/>
            <person name="Pretorius I.S."/>
            <person name="Schmidt S.A."/>
            <person name="Borneman A.R."/>
        </authorList>
    </citation>
    <scope>NUCLEOTIDE SEQUENCE [LARGE SCALE GENOMIC DNA]</scope>
    <source>
        <strain evidence="9">cv. Chardonnay</strain>
        <tissue evidence="8">Leaf</tissue>
    </source>
</reference>
<keyword evidence="5 7" id="KW-1133">Transmembrane helix</keyword>
<keyword evidence="6 7" id="KW-0472">Membrane</keyword>
<dbReference type="GO" id="GO:0005789">
    <property type="term" value="C:endoplasmic reticulum membrane"/>
    <property type="evidence" value="ECO:0007669"/>
    <property type="project" value="UniProtKB-SubCell"/>
</dbReference>
<comment type="subcellular location">
    <subcellularLocation>
        <location evidence="1 7">Endoplasmic reticulum membrane</location>
        <topology evidence="1 7">Multi-pass membrane protein</topology>
    </subcellularLocation>
</comment>
<dbReference type="InterPro" id="IPR009914">
    <property type="entry name" value="DPM2"/>
</dbReference>
<comment type="pathway">
    <text evidence="7">Protein modification; protein glycosylation.</text>
</comment>
<evidence type="ECO:0000256" key="5">
    <source>
        <dbReference type="ARBA" id="ARBA00022989"/>
    </source>
</evidence>
<evidence type="ECO:0000256" key="2">
    <source>
        <dbReference type="ARBA" id="ARBA00005478"/>
    </source>
</evidence>
<accession>A0A438C8N0</accession>
<evidence type="ECO:0000313" key="9">
    <source>
        <dbReference type="Proteomes" id="UP000288805"/>
    </source>
</evidence>
<dbReference type="AlphaFoldDB" id="A0A438C8N0"/>
<comment type="subunit">
    <text evidence="7">Component of the dolichol-phosphate mannose (DPM) synthase complex.</text>
</comment>
<feature type="transmembrane region" description="Helical" evidence="7">
    <location>
        <begin position="67"/>
        <end position="90"/>
    </location>
</feature>
<proteinExistence type="inferred from homology"/>
<name>A0A438C8N0_VITVI</name>
<dbReference type="EMBL" id="QGNW01002457">
    <property type="protein sequence ID" value="RVW19594.1"/>
    <property type="molecule type" value="Genomic_DNA"/>
</dbReference>
<organism evidence="8 9">
    <name type="scientific">Vitis vinifera</name>
    <name type="common">Grape</name>
    <dbReference type="NCBI Taxonomy" id="29760"/>
    <lineage>
        <taxon>Eukaryota</taxon>
        <taxon>Viridiplantae</taxon>
        <taxon>Streptophyta</taxon>
        <taxon>Embryophyta</taxon>
        <taxon>Tracheophyta</taxon>
        <taxon>Spermatophyta</taxon>
        <taxon>Magnoliopsida</taxon>
        <taxon>eudicotyledons</taxon>
        <taxon>Gunneridae</taxon>
        <taxon>Pentapetalae</taxon>
        <taxon>rosids</taxon>
        <taxon>Vitales</taxon>
        <taxon>Vitaceae</taxon>
        <taxon>Viteae</taxon>
        <taxon>Vitis</taxon>
    </lineage>
</organism>
<evidence type="ECO:0000256" key="6">
    <source>
        <dbReference type="ARBA" id="ARBA00023136"/>
    </source>
</evidence>
<evidence type="ECO:0000256" key="1">
    <source>
        <dbReference type="ARBA" id="ARBA00004477"/>
    </source>
</evidence>
<keyword evidence="4 7" id="KW-0256">Endoplasmic reticulum</keyword>
<evidence type="ECO:0000313" key="8">
    <source>
        <dbReference type="EMBL" id="RVW19594.1"/>
    </source>
</evidence>
<dbReference type="Proteomes" id="UP000288805">
    <property type="component" value="Unassembled WGS sequence"/>
</dbReference>
<feature type="transmembrane region" description="Helical" evidence="7">
    <location>
        <begin position="29"/>
        <end position="47"/>
    </location>
</feature>
<dbReference type="OrthoDB" id="311279at2759"/>
<evidence type="ECO:0000256" key="7">
    <source>
        <dbReference type="RuleBase" id="RU365084"/>
    </source>
</evidence>
<comment type="caution">
    <text evidence="8">The sequence shown here is derived from an EMBL/GenBank/DDBJ whole genome shotgun (WGS) entry which is preliminary data.</text>
</comment>
<comment type="similarity">
    <text evidence="2 7">Belongs to the DPM2 family.</text>
</comment>
<dbReference type="Pfam" id="PF07297">
    <property type="entry name" value="DPM2"/>
    <property type="match status" value="1"/>
</dbReference>
<evidence type="ECO:0000256" key="4">
    <source>
        <dbReference type="ARBA" id="ARBA00022824"/>
    </source>
</evidence>
<comment type="function">
    <text evidence="7">Regulatory subunit of the dolichol-phosphate mannose (DPM) synthase complex; essential for the ER localization.</text>
</comment>
<sequence>MYKDANVLTMGLQAVEAVSQNGISRQSGWVSIIFYQHIHIHLLYLLGHHPDSDHFIHKYFLPQDYAILIPVFAGVTLLCFLCTFVGFVMLKSKQKAK</sequence>
<keyword evidence="3 7" id="KW-0812">Transmembrane</keyword>
<dbReference type="GO" id="GO:0030234">
    <property type="term" value="F:enzyme regulator activity"/>
    <property type="evidence" value="ECO:0007669"/>
    <property type="project" value="UniProtKB-UniRule"/>
</dbReference>
<evidence type="ECO:0000256" key="3">
    <source>
        <dbReference type="ARBA" id="ARBA00022692"/>
    </source>
</evidence>
<gene>
    <name evidence="8" type="primary">DPMS2_0</name>
    <name evidence="8" type="ORF">CK203_116604</name>
</gene>
<dbReference type="PANTHER" id="PTHR15039">
    <property type="entry name" value="DOLICHOL PHOSPHATE-MANNOSE BIOSYNTHESIS REGULATORY PROTEIN"/>
    <property type="match status" value="1"/>
</dbReference>